<keyword evidence="2" id="KW-0723">Serine/threonine-protein kinase</keyword>
<dbReference type="SUPFAM" id="SSF56112">
    <property type="entry name" value="Protein kinase-like (PK-like)"/>
    <property type="match status" value="1"/>
</dbReference>
<evidence type="ECO:0000256" key="6">
    <source>
        <dbReference type="ARBA" id="ARBA00022840"/>
    </source>
</evidence>
<dbReference type="eggNOG" id="KOG0610">
    <property type="taxonomic scope" value="Eukaryota"/>
</dbReference>
<reference evidence="11" key="2">
    <citation type="submission" date="2015-06" db="UniProtKB">
        <authorList>
            <consortium name="EnsemblPlants"/>
        </authorList>
    </citation>
    <scope>IDENTIFICATION</scope>
</reference>
<evidence type="ECO:0000256" key="1">
    <source>
        <dbReference type="ARBA" id="ARBA00012513"/>
    </source>
</evidence>
<evidence type="ECO:0000256" key="3">
    <source>
        <dbReference type="ARBA" id="ARBA00022679"/>
    </source>
</evidence>
<accession>A0A0E0REX2</accession>
<dbReference type="GO" id="GO:0005524">
    <property type="term" value="F:ATP binding"/>
    <property type="evidence" value="ECO:0007669"/>
    <property type="project" value="UniProtKB-KW"/>
</dbReference>
<dbReference type="AlphaFoldDB" id="A0A0E0REX2"/>
<sequence>MGDGRAAGERDGGSASRMASSSSSSTCCSSAAKSNSFVGTEDYVVPEIVAGSRHDYAVDWWGLGVVLYEMLYGRTPFRRRSRRESGKPTPLRDLIGLLLEKDPGRRLCAHGVKRHAFFRRSSRRLTTTMLAPRPRRWTWRRCCTRMRGGGRRDGELGQRGAAAEAAGKERRRSARRRARPARQWRAGGRREERSGARRGARLLPLQALADLLDGIPALLTGLPIPFLSAGADHIAATAGHHDSRIWRSSAPAAVPAATLAATPRAAPLPRRCATRCSSLPPSSPSRRPPFLLSRRRGAVERIRRGKERKEGINVGTHHFLSFTCGPTY</sequence>
<dbReference type="EnsemblPlants" id="ORUFI12G06400.1">
    <property type="protein sequence ID" value="ORUFI12G06400.1"/>
    <property type="gene ID" value="ORUFI12G06400"/>
</dbReference>
<feature type="compositionally biased region" description="Basic residues" evidence="9">
    <location>
        <begin position="169"/>
        <end position="182"/>
    </location>
</feature>
<comment type="catalytic activity">
    <reaction evidence="8">
        <text>L-seryl-[protein] + ATP = O-phospho-L-seryl-[protein] + ADP + H(+)</text>
        <dbReference type="Rhea" id="RHEA:17989"/>
        <dbReference type="Rhea" id="RHEA-COMP:9863"/>
        <dbReference type="Rhea" id="RHEA-COMP:11604"/>
        <dbReference type="ChEBI" id="CHEBI:15378"/>
        <dbReference type="ChEBI" id="CHEBI:29999"/>
        <dbReference type="ChEBI" id="CHEBI:30616"/>
        <dbReference type="ChEBI" id="CHEBI:83421"/>
        <dbReference type="ChEBI" id="CHEBI:456216"/>
        <dbReference type="EC" id="2.7.11.1"/>
    </reaction>
</comment>
<keyword evidence="6" id="KW-0067">ATP-binding</keyword>
<proteinExistence type="predicted"/>
<dbReference type="PROSITE" id="PS50011">
    <property type="entry name" value="PROTEIN_KINASE_DOM"/>
    <property type="match status" value="1"/>
</dbReference>
<feature type="region of interest" description="Disordered" evidence="9">
    <location>
        <begin position="150"/>
        <end position="197"/>
    </location>
</feature>
<evidence type="ECO:0000259" key="10">
    <source>
        <dbReference type="PROSITE" id="PS50011"/>
    </source>
</evidence>
<evidence type="ECO:0000256" key="8">
    <source>
        <dbReference type="ARBA" id="ARBA00048679"/>
    </source>
</evidence>
<feature type="region of interest" description="Disordered" evidence="9">
    <location>
        <begin position="1"/>
        <end position="26"/>
    </location>
</feature>
<protein>
    <recommendedName>
        <fullName evidence="1">non-specific serine/threonine protein kinase</fullName>
        <ecNumber evidence="1">2.7.11.1</ecNumber>
    </recommendedName>
</protein>
<feature type="domain" description="Protein kinase" evidence="10">
    <location>
        <begin position="1"/>
        <end position="118"/>
    </location>
</feature>
<evidence type="ECO:0000256" key="4">
    <source>
        <dbReference type="ARBA" id="ARBA00022741"/>
    </source>
</evidence>
<dbReference type="InterPro" id="IPR011009">
    <property type="entry name" value="Kinase-like_dom_sf"/>
</dbReference>
<feature type="compositionally biased region" description="Basic and acidic residues" evidence="9">
    <location>
        <begin position="1"/>
        <end position="12"/>
    </location>
</feature>
<dbReference type="Proteomes" id="UP000008022">
    <property type="component" value="Unassembled WGS sequence"/>
</dbReference>
<evidence type="ECO:0000256" key="5">
    <source>
        <dbReference type="ARBA" id="ARBA00022777"/>
    </source>
</evidence>
<dbReference type="GO" id="GO:0004674">
    <property type="term" value="F:protein serine/threonine kinase activity"/>
    <property type="evidence" value="ECO:0007669"/>
    <property type="project" value="UniProtKB-KW"/>
</dbReference>
<dbReference type="SMART" id="SM00220">
    <property type="entry name" value="S_TKc"/>
    <property type="match status" value="1"/>
</dbReference>
<organism evidence="11 12">
    <name type="scientific">Oryza rufipogon</name>
    <name type="common">Brownbeard rice</name>
    <name type="synonym">Asian wild rice</name>
    <dbReference type="NCBI Taxonomy" id="4529"/>
    <lineage>
        <taxon>Eukaryota</taxon>
        <taxon>Viridiplantae</taxon>
        <taxon>Streptophyta</taxon>
        <taxon>Embryophyta</taxon>
        <taxon>Tracheophyta</taxon>
        <taxon>Spermatophyta</taxon>
        <taxon>Magnoliopsida</taxon>
        <taxon>Liliopsida</taxon>
        <taxon>Poales</taxon>
        <taxon>Poaceae</taxon>
        <taxon>BOP clade</taxon>
        <taxon>Oryzoideae</taxon>
        <taxon>Oryzeae</taxon>
        <taxon>Oryzinae</taxon>
        <taxon>Oryza</taxon>
    </lineage>
</organism>
<evidence type="ECO:0000256" key="9">
    <source>
        <dbReference type="SAM" id="MobiDB-lite"/>
    </source>
</evidence>
<evidence type="ECO:0000313" key="11">
    <source>
        <dbReference type="EnsemblPlants" id="ORUFI12G06400.1"/>
    </source>
</evidence>
<feature type="region of interest" description="Disordered" evidence="9">
    <location>
        <begin position="274"/>
        <end position="296"/>
    </location>
</feature>
<keyword evidence="5" id="KW-0418">Kinase</keyword>
<dbReference type="InterPro" id="IPR000719">
    <property type="entry name" value="Prot_kinase_dom"/>
</dbReference>
<comment type="catalytic activity">
    <reaction evidence="7">
        <text>L-threonyl-[protein] + ATP = O-phospho-L-threonyl-[protein] + ADP + H(+)</text>
        <dbReference type="Rhea" id="RHEA:46608"/>
        <dbReference type="Rhea" id="RHEA-COMP:11060"/>
        <dbReference type="Rhea" id="RHEA-COMP:11605"/>
        <dbReference type="ChEBI" id="CHEBI:15378"/>
        <dbReference type="ChEBI" id="CHEBI:30013"/>
        <dbReference type="ChEBI" id="CHEBI:30616"/>
        <dbReference type="ChEBI" id="CHEBI:61977"/>
        <dbReference type="ChEBI" id="CHEBI:456216"/>
        <dbReference type="EC" id="2.7.11.1"/>
    </reaction>
</comment>
<dbReference type="STRING" id="4529.A0A0E0REX2"/>
<keyword evidence="3" id="KW-0808">Transferase</keyword>
<keyword evidence="4" id="KW-0547">Nucleotide-binding</keyword>
<reference evidence="12" key="1">
    <citation type="submission" date="2013-06" db="EMBL/GenBank/DDBJ databases">
        <authorList>
            <person name="Zhao Q."/>
        </authorList>
    </citation>
    <scope>NUCLEOTIDE SEQUENCE</scope>
    <source>
        <strain evidence="12">cv. W1943</strain>
    </source>
</reference>
<evidence type="ECO:0000313" key="12">
    <source>
        <dbReference type="Proteomes" id="UP000008022"/>
    </source>
</evidence>
<dbReference type="PANTHER" id="PTHR45637">
    <property type="entry name" value="FLIPPASE KINASE 1-RELATED"/>
    <property type="match status" value="1"/>
</dbReference>
<evidence type="ECO:0000256" key="2">
    <source>
        <dbReference type="ARBA" id="ARBA00022527"/>
    </source>
</evidence>
<dbReference type="HOGENOM" id="CLU_848322_0_0_1"/>
<evidence type="ECO:0000256" key="7">
    <source>
        <dbReference type="ARBA" id="ARBA00047899"/>
    </source>
</evidence>
<dbReference type="Pfam" id="PF00069">
    <property type="entry name" value="Pkinase"/>
    <property type="match status" value="1"/>
</dbReference>
<dbReference type="Gene3D" id="1.10.510.10">
    <property type="entry name" value="Transferase(Phosphotransferase) domain 1"/>
    <property type="match status" value="1"/>
</dbReference>
<dbReference type="EC" id="2.7.11.1" evidence="1"/>
<dbReference type="Gramene" id="ORUFI12G06400.1">
    <property type="protein sequence ID" value="ORUFI12G06400.1"/>
    <property type="gene ID" value="ORUFI12G06400"/>
</dbReference>
<name>A0A0E0REX2_ORYRU</name>
<feature type="compositionally biased region" description="Low complexity" evidence="9">
    <location>
        <begin position="13"/>
        <end position="26"/>
    </location>
</feature>
<keyword evidence="12" id="KW-1185">Reference proteome</keyword>